<dbReference type="Proteomes" id="UP000678393">
    <property type="component" value="Unassembled WGS sequence"/>
</dbReference>
<evidence type="ECO:0000313" key="1">
    <source>
        <dbReference type="EMBL" id="CAG5130904.1"/>
    </source>
</evidence>
<feature type="non-terminal residue" evidence="1">
    <location>
        <position position="70"/>
    </location>
</feature>
<gene>
    <name evidence="1" type="ORF">CUNI_LOCUS16462</name>
</gene>
<keyword evidence="2" id="KW-1185">Reference proteome</keyword>
<dbReference type="EMBL" id="CAJHNH020004334">
    <property type="protein sequence ID" value="CAG5130904.1"/>
    <property type="molecule type" value="Genomic_DNA"/>
</dbReference>
<reference evidence="1" key="1">
    <citation type="submission" date="2021-04" db="EMBL/GenBank/DDBJ databases">
        <authorList>
            <consortium name="Molecular Ecology Group"/>
        </authorList>
    </citation>
    <scope>NUCLEOTIDE SEQUENCE</scope>
</reference>
<accession>A0A8S3ZMQ2</accession>
<name>A0A8S3ZMQ2_9EUPU</name>
<organism evidence="1 2">
    <name type="scientific">Candidula unifasciata</name>
    <dbReference type="NCBI Taxonomy" id="100452"/>
    <lineage>
        <taxon>Eukaryota</taxon>
        <taxon>Metazoa</taxon>
        <taxon>Spiralia</taxon>
        <taxon>Lophotrochozoa</taxon>
        <taxon>Mollusca</taxon>
        <taxon>Gastropoda</taxon>
        <taxon>Heterobranchia</taxon>
        <taxon>Euthyneura</taxon>
        <taxon>Panpulmonata</taxon>
        <taxon>Eupulmonata</taxon>
        <taxon>Stylommatophora</taxon>
        <taxon>Helicina</taxon>
        <taxon>Helicoidea</taxon>
        <taxon>Geomitridae</taxon>
        <taxon>Candidula</taxon>
    </lineage>
</organism>
<protein>
    <submittedName>
        <fullName evidence="1">Uncharacterized protein</fullName>
    </submittedName>
</protein>
<proteinExistence type="predicted"/>
<sequence>PWYCHGPVSGGCNGISRNILFAADTQDGGSSCLQAISYLKVYGKRSVFAAEDASGLSTIQNKRKCLAIKG</sequence>
<evidence type="ECO:0000313" key="2">
    <source>
        <dbReference type="Proteomes" id="UP000678393"/>
    </source>
</evidence>
<comment type="caution">
    <text evidence="1">The sequence shown here is derived from an EMBL/GenBank/DDBJ whole genome shotgun (WGS) entry which is preliminary data.</text>
</comment>
<feature type="non-terminal residue" evidence="1">
    <location>
        <position position="1"/>
    </location>
</feature>
<dbReference type="AlphaFoldDB" id="A0A8S3ZMQ2"/>